<dbReference type="Pfam" id="PF20639">
    <property type="entry name" value="Rrn6_K-rich"/>
    <property type="match status" value="1"/>
</dbReference>
<feature type="domain" description="RRN6 K-rich C-terminal" evidence="2">
    <location>
        <begin position="758"/>
        <end position="907"/>
    </location>
</feature>
<feature type="region of interest" description="Disordered" evidence="1">
    <location>
        <begin position="1"/>
        <end position="23"/>
    </location>
</feature>
<dbReference type="GO" id="GO:0070860">
    <property type="term" value="C:RNA polymerase I core factor complex"/>
    <property type="evidence" value="ECO:0007669"/>
    <property type="project" value="TreeGrafter"/>
</dbReference>
<accession>A0A8H3B5V5</accession>
<organism evidence="3 4">
    <name type="scientific">Rhizoctonia solani</name>
    <dbReference type="NCBI Taxonomy" id="456999"/>
    <lineage>
        <taxon>Eukaryota</taxon>
        <taxon>Fungi</taxon>
        <taxon>Dikarya</taxon>
        <taxon>Basidiomycota</taxon>
        <taxon>Agaricomycotina</taxon>
        <taxon>Agaricomycetes</taxon>
        <taxon>Cantharellales</taxon>
        <taxon>Ceratobasidiaceae</taxon>
        <taxon>Rhizoctonia</taxon>
    </lineage>
</organism>
<dbReference type="InterPro" id="IPR019350">
    <property type="entry name" value="RNA_pol_I-sp_TIF_RRN6-like"/>
</dbReference>
<evidence type="ECO:0000259" key="2">
    <source>
        <dbReference type="Pfam" id="PF20639"/>
    </source>
</evidence>
<gene>
    <name evidence="3" type="ORF">RDB_LOCUS63466</name>
</gene>
<dbReference type="EMBL" id="CAJMWX010001036">
    <property type="protein sequence ID" value="CAE6448539.1"/>
    <property type="molecule type" value="Genomic_DNA"/>
</dbReference>
<dbReference type="GO" id="GO:0042790">
    <property type="term" value="P:nucleolar large rRNA transcription by RNA polymerase I"/>
    <property type="evidence" value="ECO:0007669"/>
    <property type="project" value="TreeGrafter"/>
</dbReference>
<sequence>MEGWPVDSRIRNPPQEVTKRQGPRKVLPELGWDRPIIDAGTWSSSRTSLEENKGSSRLLWTNINSPTLRISTGNTRCIFPPTRNISAIDDGLSFERRVLCMNTWLRNQKGVGDLEAIFLREILENNDDYVKSAMDYDPYCSDLLALDFLTKGHRKRAGVLAYPVGQNFDSLGASVLFDEKWGTVFSPAEKPGWKAPARILQIISSNAIFKPSATSYTHAGCLFAVRTLFDINFLCISPKPGATVVAKQSLVSSFGQVDIGGHRPFDLAFNPHEQTHTGLVVSDIGAIWNFGLDFKPYLLYTQTGDMATRVGAYDQPYWGLKWGTHPETFLLGSQSALSFHDRRSSNAVSILPMASETMTSFDILRNESYSQIFISSARHVTLVDERMMSRPVVSWAHHRDRDVTLRIKALDLEQKKVGLLTSKLSSFISVYDPLLSESGAFEGCDSYGLEWDSPNNCTSASIAVYIPPTTAQSTLFHLSDSGAIYRQDLGIGPCEPSVERVVWEHELKNLAEKVELEHDQYDEEDLTKFREVNLRSKYEKIFMSGSSEGGPSVIEILDSVSTVIQRANGPIDKPMILHDLVRMISQETTPTFPRSLFASPQSLPLPKARSLLKHLAQLRSQSREAVPWSYDLSRIQAHIWPALAPIPTADDLIEFSVLDNVSEDTYKKDREARQEIALDLALSTTVYSSISFQPSRPRLPPAPRIRDDDDMLSVAASAMTLEGIEPPHVQHLQPCPTQGLVDGKQGAEQRQSLVARLLASEWDPDSSPSDYEFHDPYNQDYDESMPAWKLMAQTKADKQLLEEAKSRFLSNRTTMAHTGSALLPSIQISRNRPPAIPNPVAVRGARQAESQPELVPNQTMSSQPREPSSSQMNGSSQLPSTQIAPGPFGARPSTNAPKKKKSRLPGF</sequence>
<name>A0A8H3B5V5_9AGAM</name>
<evidence type="ECO:0000313" key="4">
    <source>
        <dbReference type="Proteomes" id="UP000663888"/>
    </source>
</evidence>
<reference evidence="3" key="1">
    <citation type="submission" date="2021-01" db="EMBL/GenBank/DDBJ databases">
        <authorList>
            <person name="Kaushik A."/>
        </authorList>
    </citation>
    <scope>NUCLEOTIDE SEQUENCE</scope>
    <source>
        <strain evidence="3">AG4-R118</strain>
    </source>
</reference>
<protein>
    <recommendedName>
        <fullName evidence="2">RRN6 K-rich C-terminal domain-containing protein</fullName>
    </recommendedName>
</protein>
<evidence type="ECO:0000313" key="3">
    <source>
        <dbReference type="EMBL" id="CAE6448539.1"/>
    </source>
</evidence>
<dbReference type="PANTHER" id="PTHR28221:SF2">
    <property type="entry name" value="RNA POLYMERASE I-SPECIFIC TRANSCRIPTION INITIATION FACTOR RRN6"/>
    <property type="match status" value="1"/>
</dbReference>
<dbReference type="GO" id="GO:0001179">
    <property type="term" value="F:RNA polymerase I general transcription initiation factor binding"/>
    <property type="evidence" value="ECO:0007669"/>
    <property type="project" value="TreeGrafter"/>
</dbReference>
<comment type="caution">
    <text evidence="3">The sequence shown here is derived from an EMBL/GenBank/DDBJ whole genome shotgun (WGS) entry which is preliminary data.</text>
</comment>
<feature type="region of interest" description="Disordered" evidence="1">
    <location>
        <begin position="825"/>
        <end position="907"/>
    </location>
</feature>
<dbReference type="Proteomes" id="UP000663888">
    <property type="component" value="Unassembled WGS sequence"/>
</dbReference>
<feature type="compositionally biased region" description="Polar residues" evidence="1">
    <location>
        <begin position="856"/>
        <end position="883"/>
    </location>
</feature>
<proteinExistence type="predicted"/>
<dbReference type="PANTHER" id="PTHR28221">
    <property type="entry name" value="RNA POLYMERASE I-SPECIFIC TRANSCRIPTION INITIATION FACTOR RRN6"/>
    <property type="match status" value="1"/>
</dbReference>
<evidence type="ECO:0000256" key="1">
    <source>
        <dbReference type="SAM" id="MobiDB-lite"/>
    </source>
</evidence>
<dbReference type="GO" id="GO:0001163">
    <property type="term" value="F:RNA polymerase I transcription regulatory region sequence-specific DNA binding"/>
    <property type="evidence" value="ECO:0007669"/>
    <property type="project" value="TreeGrafter"/>
</dbReference>
<dbReference type="AlphaFoldDB" id="A0A8H3B5V5"/>
<feature type="compositionally biased region" description="Basic residues" evidence="1">
    <location>
        <begin position="897"/>
        <end position="907"/>
    </location>
</feature>
<dbReference type="InterPro" id="IPR048536">
    <property type="entry name" value="Rrn6_K-rich"/>
</dbReference>